<comment type="caution">
    <text evidence="3">The sequence shown here is derived from an EMBL/GenBank/DDBJ whole genome shotgun (WGS) entry which is preliminary data.</text>
</comment>
<gene>
    <name evidence="3" type="ORF">DXN05_00345</name>
</gene>
<dbReference type="Proteomes" id="UP000261284">
    <property type="component" value="Unassembled WGS sequence"/>
</dbReference>
<sequence>MGQFGCNLQVKSAIMFLLELTYKVSQAEVDERMPAHAAYLNASHDRGEVIFAGYKSPRTGGLIVANFNDKTAVECFVHKDPFYLGHVADYRIVEFSPQLGKELFGAAVQA</sequence>
<keyword evidence="4" id="KW-1185">Reference proteome</keyword>
<evidence type="ECO:0000313" key="4">
    <source>
        <dbReference type="Proteomes" id="UP000261284"/>
    </source>
</evidence>
<dbReference type="InterPro" id="IPR005545">
    <property type="entry name" value="YCII"/>
</dbReference>
<evidence type="ECO:0000259" key="2">
    <source>
        <dbReference type="Pfam" id="PF03795"/>
    </source>
</evidence>
<name>A0A3E1NNG4_9BACT</name>
<dbReference type="PANTHER" id="PTHR37828">
    <property type="entry name" value="GSR2449 PROTEIN"/>
    <property type="match status" value="1"/>
</dbReference>
<dbReference type="EMBL" id="QTJU01000001">
    <property type="protein sequence ID" value="RFM29471.1"/>
    <property type="molecule type" value="Genomic_DNA"/>
</dbReference>
<organism evidence="3 4">
    <name type="scientific">Deminuibacter soli</name>
    <dbReference type="NCBI Taxonomy" id="2291815"/>
    <lineage>
        <taxon>Bacteria</taxon>
        <taxon>Pseudomonadati</taxon>
        <taxon>Bacteroidota</taxon>
        <taxon>Chitinophagia</taxon>
        <taxon>Chitinophagales</taxon>
        <taxon>Chitinophagaceae</taxon>
        <taxon>Deminuibacter</taxon>
    </lineage>
</organism>
<reference evidence="3 4" key="1">
    <citation type="submission" date="2018-08" db="EMBL/GenBank/DDBJ databases">
        <title>Chitinophagaceae sp. K23C18032701, a novel bacterium isolated from forest soil.</title>
        <authorList>
            <person name="Wang C."/>
        </authorList>
    </citation>
    <scope>NUCLEOTIDE SEQUENCE [LARGE SCALE GENOMIC DNA]</scope>
    <source>
        <strain evidence="3 4">K23C18032701</strain>
    </source>
</reference>
<protein>
    <recommendedName>
        <fullName evidence="2">YCII-related domain-containing protein</fullName>
    </recommendedName>
</protein>
<proteinExistence type="inferred from homology"/>
<dbReference type="Pfam" id="PF03795">
    <property type="entry name" value="YCII"/>
    <property type="match status" value="1"/>
</dbReference>
<dbReference type="SUPFAM" id="SSF54909">
    <property type="entry name" value="Dimeric alpha+beta barrel"/>
    <property type="match status" value="1"/>
</dbReference>
<dbReference type="AlphaFoldDB" id="A0A3E1NNG4"/>
<dbReference type="Gene3D" id="3.30.70.1060">
    <property type="entry name" value="Dimeric alpha+beta barrel"/>
    <property type="match status" value="1"/>
</dbReference>
<feature type="domain" description="YCII-related" evidence="2">
    <location>
        <begin position="15"/>
        <end position="96"/>
    </location>
</feature>
<evidence type="ECO:0000256" key="1">
    <source>
        <dbReference type="ARBA" id="ARBA00007689"/>
    </source>
</evidence>
<comment type="similarity">
    <text evidence="1">Belongs to the YciI family.</text>
</comment>
<dbReference type="PANTHER" id="PTHR37828:SF1">
    <property type="entry name" value="YCII-RELATED DOMAIN-CONTAINING PROTEIN"/>
    <property type="match status" value="1"/>
</dbReference>
<accession>A0A3E1NNG4</accession>
<evidence type="ECO:0000313" key="3">
    <source>
        <dbReference type="EMBL" id="RFM29471.1"/>
    </source>
</evidence>
<dbReference type="InterPro" id="IPR011008">
    <property type="entry name" value="Dimeric_a/b-barrel"/>
</dbReference>